<feature type="domain" description="Methyltransferase FkbM" evidence="1">
    <location>
        <begin position="201"/>
        <end position="360"/>
    </location>
</feature>
<proteinExistence type="predicted"/>
<keyword evidence="3" id="KW-1185">Reference proteome</keyword>
<keyword evidence="2" id="KW-0489">Methyltransferase</keyword>
<dbReference type="KEGG" id="gso:PH603_07870"/>
<dbReference type="GO" id="GO:0032259">
    <property type="term" value="P:methylation"/>
    <property type="evidence" value="ECO:0007669"/>
    <property type="project" value="UniProtKB-KW"/>
</dbReference>
<name>A0AAE9XUZ9_9PROT</name>
<dbReference type="Gene3D" id="3.40.50.150">
    <property type="entry name" value="Vaccinia Virus protein VP39"/>
    <property type="match status" value="1"/>
</dbReference>
<sequence>MRSPSFIRTAADIPKGPYYIYGAGAAASSLQNSLEAGGRPAEHFRGYLTSFAGGEIAGAPIYNITQHATHLAETDTIVIANQYAREIGHHLQDLGVCARVLDGIMLVFRPAKAMPADARDFAARADAILPHLASDRSRAIYSFLARLRFNPGLDVREDHADFYAFMDRMYGQNDTYIRQHYFEYGSFKETSLVIEGGGNLGFVTRAMLRAMSAKGRIVTFEPASDAIATQSAHLQIHADLAVEVEAGRYTQVPKALWRMDTDLHFLVNPANLASSRVVEGGAGGQVIEATSIDSYCATNTPGKVDFIKLDVEGAEPMVIEGARNILKHDRPRLAVSIYHGPEQFVTLPERLIELLPGYRFEVGHHSNSPWLETVLYCLPD</sequence>
<dbReference type="Pfam" id="PF05050">
    <property type="entry name" value="Methyltransf_21"/>
    <property type="match status" value="1"/>
</dbReference>
<dbReference type="InterPro" id="IPR006342">
    <property type="entry name" value="FkbM_mtfrase"/>
</dbReference>
<keyword evidence="2" id="KW-0808">Transferase</keyword>
<dbReference type="Proteomes" id="UP001217500">
    <property type="component" value="Chromosome"/>
</dbReference>
<dbReference type="EMBL" id="CP116805">
    <property type="protein sequence ID" value="WCL55671.1"/>
    <property type="molecule type" value="Genomic_DNA"/>
</dbReference>
<dbReference type="AlphaFoldDB" id="A0AAE9XUZ9"/>
<protein>
    <submittedName>
        <fullName evidence="2">FkbM family methyltransferase</fullName>
    </submittedName>
</protein>
<dbReference type="GO" id="GO:0008168">
    <property type="term" value="F:methyltransferase activity"/>
    <property type="evidence" value="ECO:0007669"/>
    <property type="project" value="UniProtKB-KW"/>
</dbReference>
<dbReference type="NCBIfam" id="TIGR01444">
    <property type="entry name" value="fkbM_fam"/>
    <property type="match status" value="1"/>
</dbReference>
<reference evidence="2" key="1">
    <citation type="submission" date="2023-01" db="EMBL/GenBank/DDBJ databases">
        <title>The genome sequence of Kordiimonadaceae bacterium 6D33.</title>
        <authorList>
            <person name="Liu Y."/>
        </authorList>
    </citation>
    <scope>NUCLEOTIDE SEQUENCE</scope>
    <source>
        <strain evidence="2">6D33</strain>
    </source>
</reference>
<dbReference type="InterPro" id="IPR029063">
    <property type="entry name" value="SAM-dependent_MTases_sf"/>
</dbReference>
<gene>
    <name evidence="2" type="ORF">PH603_07870</name>
</gene>
<organism evidence="2 3">
    <name type="scientific">Gimibacter soli</name>
    <dbReference type="NCBI Taxonomy" id="3024400"/>
    <lineage>
        <taxon>Bacteria</taxon>
        <taxon>Pseudomonadati</taxon>
        <taxon>Pseudomonadota</taxon>
        <taxon>Alphaproteobacteria</taxon>
        <taxon>Kordiimonadales</taxon>
        <taxon>Temperatibacteraceae</taxon>
        <taxon>Gimibacter</taxon>
    </lineage>
</organism>
<dbReference type="RefSeq" id="WP_289505528.1">
    <property type="nucleotide sequence ID" value="NZ_CP116805.1"/>
</dbReference>
<dbReference type="SUPFAM" id="SSF53335">
    <property type="entry name" value="S-adenosyl-L-methionine-dependent methyltransferases"/>
    <property type="match status" value="1"/>
</dbReference>
<accession>A0AAE9XUZ9</accession>
<evidence type="ECO:0000313" key="3">
    <source>
        <dbReference type="Proteomes" id="UP001217500"/>
    </source>
</evidence>
<evidence type="ECO:0000259" key="1">
    <source>
        <dbReference type="Pfam" id="PF05050"/>
    </source>
</evidence>
<evidence type="ECO:0000313" key="2">
    <source>
        <dbReference type="EMBL" id="WCL55671.1"/>
    </source>
</evidence>